<evidence type="ECO:0000313" key="1">
    <source>
        <dbReference type="EMBL" id="SVA83928.1"/>
    </source>
</evidence>
<gene>
    <name evidence="1" type="ORF">METZ01_LOCUS136782</name>
</gene>
<proteinExistence type="predicted"/>
<protein>
    <submittedName>
        <fullName evidence="1">Uncharacterized protein</fullName>
    </submittedName>
</protein>
<accession>A0A381Z3R8</accession>
<dbReference type="AlphaFoldDB" id="A0A381Z3R8"/>
<dbReference type="EMBL" id="UINC01019851">
    <property type="protein sequence ID" value="SVA83928.1"/>
    <property type="molecule type" value="Genomic_DNA"/>
</dbReference>
<reference evidence="1" key="1">
    <citation type="submission" date="2018-05" db="EMBL/GenBank/DDBJ databases">
        <authorList>
            <person name="Lanie J.A."/>
            <person name="Ng W.-L."/>
            <person name="Kazmierczak K.M."/>
            <person name="Andrzejewski T.M."/>
            <person name="Davidsen T.M."/>
            <person name="Wayne K.J."/>
            <person name="Tettelin H."/>
            <person name="Glass J.I."/>
            <person name="Rusch D."/>
            <person name="Podicherti R."/>
            <person name="Tsui H.-C.T."/>
            <person name="Winkler M.E."/>
        </authorList>
    </citation>
    <scope>NUCLEOTIDE SEQUENCE</scope>
</reference>
<sequence length="25" mass="2563">VKATLSVVIISFSIGPELMVTEGAT</sequence>
<organism evidence="1">
    <name type="scientific">marine metagenome</name>
    <dbReference type="NCBI Taxonomy" id="408172"/>
    <lineage>
        <taxon>unclassified sequences</taxon>
        <taxon>metagenomes</taxon>
        <taxon>ecological metagenomes</taxon>
    </lineage>
</organism>
<feature type="non-terminal residue" evidence="1">
    <location>
        <position position="1"/>
    </location>
</feature>
<name>A0A381Z3R8_9ZZZZ</name>